<dbReference type="CDD" id="cd00077">
    <property type="entry name" value="HDc"/>
    <property type="match status" value="1"/>
</dbReference>
<dbReference type="InterPro" id="IPR052194">
    <property type="entry name" value="MESH1"/>
</dbReference>
<reference evidence="8" key="2">
    <citation type="submission" date="2025-08" db="UniProtKB">
        <authorList>
            <consortium name="Ensembl"/>
        </authorList>
    </citation>
    <scope>IDENTIFICATION</scope>
</reference>
<comment type="similarity">
    <text evidence="2">Belongs to the MESH1 family.</text>
</comment>
<dbReference type="PANTHER" id="PTHR46246:SF1">
    <property type="entry name" value="GUANOSINE-3',5'-BIS(DIPHOSPHATE) 3'-PYROPHOSPHOHYDROLASE MESH1"/>
    <property type="match status" value="1"/>
</dbReference>
<evidence type="ECO:0000313" key="9">
    <source>
        <dbReference type="Proteomes" id="UP000016665"/>
    </source>
</evidence>
<keyword evidence="7" id="KW-0732">Signal</keyword>
<evidence type="ECO:0000256" key="5">
    <source>
        <dbReference type="ARBA" id="ARBA00041770"/>
    </source>
</evidence>
<accession>A0A803V3Y5</accession>
<feature type="region of interest" description="Disordered" evidence="6">
    <location>
        <begin position="120"/>
        <end position="153"/>
    </location>
</feature>
<reference evidence="8 9" key="1">
    <citation type="journal article" date="2012" name="Nature">
        <title>The genomic landscape of species divergence in Ficedula flycatchers.</title>
        <authorList>
            <person name="Ellegren H."/>
            <person name="Smeds L."/>
            <person name="Burri R."/>
            <person name="Olason P.I."/>
            <person name="Backstrom N."/>
            <person name="Kawakami T."/>
            <person name="Kunstner A."/>
            <person name="Makinen H."/>
            <person name="Nadachowska-Brzyska K."/>
            <person name="Qvarnstrom A."/>
            <person name="Uebbing S."/>
            <person name="Wolf J.B."/>
        </authorList>
    </citation>
    <scope>NUCLEOTIDE SEQUENCE [LARGE SCALE GENOMIC DNA]</scope>
</reference>
<proteinExistence type="inferred from homology"/>
<name>A0A803V3Y5_FICAL</name>
<organism evidence="8 9">
    <name type="scientific">Ficedula albicollis</name>
    <name type="common">Collared flycatcher</name>
    <name type="synonym">Muscicapa albicollis</name>
    <dbReference type="NCBI Taxonomy" id="59894"/>
    <lineage>
        <taxon>Eukaryota</taxon>
        <taxon>Metazoa</taxon>
        <taxon>Chordata</taxon>
        <taxon>Craniata</taxon>
        <taxon>Vertebrata</taxon>
        <taxon>Euteleostomi</taxon>
        <taxon>Archelosauria</taxon>
        <taxon>Archosauria</taxon>
        <taxon>Dinosauria</taxon>
        <taxon>Saurischia</taxon>
        <taxon>Theropoda</taxon>
        <taxon>Coelurosauria</taxon>
        <taxon>Aves</taxon>
        <taxon>Neognathae</taxon>
        <taxon>Neoaves</taxon>
        <taxon>Telluraves</taxon>
        <taxon>Australaves</taxon>
        <taxon>Passeriformes</taxon>
        <taxon>Muscicapidae</taxon>
        <taxon>Ficedula</taxon>
    </lineage>
</organism>
<dbReference type="PANTHER" id="PTHR46246">
    <property type="entry name" value="GUANOSINE-3',5'-BIS(DIPHOSPHATE) 3'-PYROPHOSPHOHYDROLASE MESH1"/>
    <property type="match status" value="1"/>
</dbReference>
<dbReference type="InterPro" id="IPR003607">
    <property type="entry name" value="HD/PDEase_dom"/>
</dbReference>
<feature type="chain" id="PRO_5032531348" description="Guanosine-3',5'-bis(diphosphate) 3'-pyrophosphohydrolase MESH1" evidence="7">
    <location>
        <begin position="32"/>
        <end position="291"/>
    </location>
</feature>
<sequence>MGQSFRGTAALAPAPALCLVVLLCLGRTGAAEGLPRHSRTCQAWGQLPPWGSASAWDLPGCPAKGFTALDVPVGFPPPRIDLGETSLSTVRGSPRATYGSRCPGPELPVPRCLLPPFRSRCRRRQDPGTRGRRDGHSGAAGNALPCPPCPSRRSARTPAVPLVPCSPQAALLHDTVEDTDTTFSEIEERFGAEVRRVVEEVTDDKSLPKMERKRLQIERAPACSRRAKLVKLADKLHNLRDLNRCTPRGWSAERVQEYFRWAARVVSGLRGTSAALEGALQRLFEERGVLT</sequence>
<evidence type="ECO:0000256" key="7">
    <source>
        <dbReference type="SAM" id="SignalP"/>
    </source>
</evidence>
<dbReference type="Proteomes" id="UP000016665">
    <property type="component" value="Chromosome 10"/>
</dbReference>
<comment type="function">
    <text evidence="1">ppGpp hydrolyzing enzyme involved in starvation response.</text>
</comment>
<evidence type="ECO:0000256" key="4">
    <source>
        <dbReference type="ARBA" id="ARBA00041464"/>
    </source>
</evidence>
<evidence type="ECO:0000256" key="2">
    <source>
        <dbReference type="ARBA" id="ARBA00038354"/>
    </source>
</evidence>
<dbReference type="GO" id="GO:0008893">
    <property type="term" value="F:guanosine-3',5'-bis(diphosphate) 3'-diphosphatase activity"/>
    <property type="evidence" value="ECO:0007669"/>
    <property type="project" value="TreeGrafter"/>
</dbReference>
<dbReference type="Gene3D" id="1.10.3210.10">
    <property type="entry name" value="Hypothetical protein af1432"/>
    <property type="match status" value="1"/>
</dbReference>
<dbReference type="SUPFAM" id="SSF109604">
    <property type="entry name" value="HD-domain/PDEase-like"/>
    <property type="match status" value="1"/>
</dbReference>
<reference evidence="8" key="3">
    <citation type="submission" date="2025-09" db="UniProtKB">
        <authorList>
            <consortium name="Ensembl"/>
        </authorList>
    </citation>
    <scope>IDENTIFICATION</scope>
</reference>
<feature type="signal peptide" evidence="7">
    <location>
        <begin position="1"/>
        <end position="31"/>
    </location>
</feature>
<evidence type="ECO:0000256" key="3">
    <source>
        <dbReference type="ARBA" id="ARBA00040793"/>
    </source>
</evidence>
<protein>
    <recommendedName>
        <fullName evidence="3">Guanosine-3',5'-bis(diphosphate) 3'-pyrophosphohydrolase MESH1</fullName>
    </recommendedName>
    <alternativeName>
        <fullName evidence="4">Metazoan SpoT homolog 1</fullName>
    </alternativeName>
    <alternativeName>
        <fullName evidence="5">Penta-phosphate guanosine-3'-pyrophosphohydrolase</fullName>
    </alternativeName>
</protein>
<dbReference type="Ensembl" id="ENSFALT00000026096.1">
    <property type="protein sequence ID" value="ENSFALP00000017441.1"/>
    <property type="gene ID" value="ENSFALG00000026266.1"/>
</dbReference>
<evidence type="ECO:0000313" key="8">
    <source>
        <dbReference type="Ensembl" id="ENSFALP00000017441.1"/>
    </source>
</evidence>
<feature type="compositionally biased region" description="Basic and acidic residues" evidence="6">
    <location>
        <begin position="124"/>
        <end position="136"/>
    </location>
</feature>
<keyword evidence="9" id="KW-1185">Reference proteome</keyword>
<evidence type="ECO:0000256" key="1">
    <source>
        <dbReference type="ARBA" id="ARBA00037781"/>
    </source>
</evidence>
<evidence type="ECO:0000256" key="6">
    <source>
        <dbReference type="SAM" id="MobiDB-lite"/>
    </source>
</evidence>
<dbReference type="Pfam" id="PF13328">
    <property type="entry name" value="HD_4"/>
    <property type="match status" value="1"/>
</dbReference>
<dbReference type="AlphaFoldDB" id="A0A803V3Y5"/>
<dbReference type="GeneTree" id="ENSGT00390000011608"/>